<dbReference type="RefSeq" id="WP_169249438.1">
    <property type="nucleotide sequence ID" value="NZ_SPMZ01000040.1"/>
</dbReference>
<name>A0ABX1TQI6_9GAMM</name>
<gene>
    <name evidence="1" type="ORF">E4P82_13780</name>
</gene>
<comment type="caution">
    <text evidence="1">The sequence shown here is derived from an EMBL/GenBank/DDBJ whole genome shotgun (WGS) entry which is preliminary data.</text>
</comment>
<sequence length="240" mass="27027">MSDLPKLIGRTCLDAFQRLLDECLRFKASELYLAKVQFSACQDGGLAKEAYDQFVEHLKPNYASPQEYFVERSFIMLVASFELFLQELLQVIVTAYPKKVGQIEFKLSEIIDAGSPDELVRQAIDTTLNQLMYKKPNEYLTAVANLLSIDADALRGEWLIFAEAKARRDLAVHNGCKCNAIYLRKIKEAGLVSQYKLGERVFPPAPGYLDQVCKTLSNLANVLMDTVIAKHKAILNRSAK</sequence>
<evidence type="ECO:0000313" key="2">
    <source>
        <dbReference type="Proteomes" id="UP000760480"/>
    </source>
</evidence>
<proteinExistence type="predicted"/>
<keyword evidence="2" id="KW-1185">Reference proteome</keyword>
<evidence type="ECO:0000313" key="1">
    <source>
        <dbReference type="EMBL" id="NMQ20175.1"/>
    </source>
</evidence>
<dbReference type="EMBL" id="SPMZ01000040">
    <property type="protein sequence ID" value="NMQ20175.1"/>
    <property type="molecule type" value="Genomic_DNA"/>
</dbReference>
<organism evidence="1 2">
    <name type="scientific">Candidatus Competibacter phosphatis</name>
    <dbReference type="NCBI Taxonomy" id="221280"/>
    <lineage>
        <taxon>Bacteria</taxon>
        <taxon>Pseudomonadati</taxon>
        <taxon>Pseudomonadota</taxon>
        <taxon>Gammaproteobacteria</taxon>
        <taxon>Candidatus Competibacteraceae</taxon>
        <taxon>Candidatus Competibacter</taxon>
    </lineage>
</organism>
<evidence type="ECO:0008006" key="3">
    <source>
        <dbReference type="Google" id="ProtNLM"/>
    </source>
</evidence>
<reference evidence="1 2" key="1">
    <citation type="submission" date="2019-03" db="EMBL/GenBank/DDBJ databases">
        <title>Metabolic reconstructions from genomes of highly enriched 'Candidatus Accumulibacter' and 'Candidatus Competibacter' bioreactor populations.</title>
        <authorList>
            <person name="Annavajhala M.K."/>
            <person name="Welles L."/>
            <person name="Abbas B."/>
            <person name="Sorokin D."/>
            <person name="Park H."/>
            <person name="Van Loosdrecht M."/>
            <person name="Chandran K."/>
        </authorList>
    </citation>
    <scope>NUCLEOTIDE SEQUENCE [LARGE SCALE GENOMIC DNA]</scope>
    <source>
        <strain evidence="1 2">SBR_G</strain>
    </source>
</reference>
<dbReference type="Proteomes" id="UP000760480">
    <property type="component" value="Unassembled WGS sequence"/>
</dbReference>
<protein>
    <recommendedName>
        <fullName evidence="3">RiboL-PSP-HEPN domain-containing protein</fullName>
    </recommendedName>
</protein>
<accession>A0ABX1TQI6</accession>